<dbReference type="AlphaFoldDB" id="A0A1M5BTA7"/>
<feature type="region of interest" description="Disordered" evidence="1">
    <location>
        <begin position="1"/>
        <end position="20"/>
    </location>
</feature>
<evidence type="ECO:0000256" key="1">
    <source>
        <dbReference type="SAM" id="MobiDB-lite"/>
    </source>
</evidence>
<dbReference type="SUPFAM" id="SSF55781">
    <property type="entry name" value="GAF domain-like"/>
    <property type="match status" value="1"/>
</dbReference>
<dbReference type="InterPro" id="IPR003018">
    <property type="entry name" value="GAF"/>
</dbReference>
<dbReference type="PROSITE" id="PS51833">
    <property type="entry name" value="HDOD"/>
    <property type="match status" value="1"/>
</dbReference>
<name>A0A1M5BTA7_9BACT</name>
<evidence type="ECO:0000313" key="3">
    <source>
        <dbReference type="EMBL" id="SHF45561.1"/>
    </source>
</evidence>
<dbReference type="Pfam" id="PF08668">
    <property type="entry name" value="HDOD"/>
    <property type="match status" value="1"/>
</dbReference>
<dbReference type="Gene3D" id="1.10.3210.10">
    <property type="entry name" value="Hypothetical protein af1432"/>
    <property type="match status" value="1"/>
</dbReference>
<dbReference type="EMBL" id="FQVB01000018">
    <property type="protein sequence ID" value="SHF45561.1"/>
    <property type="molecule type" value="Genomic_DNA"/>
</dbReference>
<feature type="domain" description="HDOD" evidence="2">
    <location>
        <begin position="36"/>
        <end position="233"/>
    </location>
</feature>
<evidence type="ECO:0000313" key="4">
    <source>
        <dbReference type="Proteomes" id="UP000184076"/>
    </source>
</evidence>
<dbReference type="Pfam" id="PF01590">
    <property type="entry name" value="GAF"/>
    <property type="match status" value="1"/>
</dbReference>
<keyword evidence="4" id="KW-1185">Reference proteome</keyword>
<dbReference type="InterPro" id="IPR052340">
    <property type="entry name" value="RNase_Y/CdgJ"/>
</dbReference>
<dbReference type="InterPro" id="IPR013976">
    <property type="entry name" value="HDOD"/>
</dbReference>
<dbReference type="STRING" id="1121391.SAMN02745206_02010"/>
<dbReference type="Gene3D" id="3.30.450.40">
    <property type="match status" value="1"/>
</dbReference>
<gene>
    <name evidence="3" type="ORF">SAMN02745206_02010</name>
</gene>
<proteinExistence type="predicted"/>
<organism evidence="3 4">
    <name type="scientific">Desulfacinum infernum DSM 9756</name>
    <dbReference type="NCBI Taxonomy" id="1121391"/>
    <lineage>
        <taxon>Bacteria</taxon>
        <taxon>Pseudomonadati</taxon>
        <taxon>Thermodesulfobacteriota</taxon>
        <taxon>Syntrophobacteria</taxon>
        <taxon>Syntrophobacterales</taxon>
        <taxon>Syntrophobacteraceae</taxon>
        <taxon>Desulfacinum</taxon>
    </lineage>
</organism>
<dbReference type="SUPFAM" id="SSF109604">
    <property type="entry name" value="HD-domain/PDEase-like"/>
    <property type="match status" value="1"/>
</dbReference>
<sequence>MPASTTGMSPNTQNDSNSQTYKGPNYWFRQIGRQEFPVFRQTVLSVARVLSQIKSSSTEMAQAVARDPFLAVRVVRMANSAFYSAGIQRVSSVHRAVIVVGFDALRHLCASVDFVEDSFRGIRLKSIQRHVLLSYHQALLAQWFAESIRDGAPEEVYSAGLLADIGLIHLLGMIPVSSVLALSTNLERHGLESQEDVERQVLGFASRFVTAKMASDWKLGDLLEKVARDHDVGDPRVKCVRYARALTRALAQDPEGRSVLAAREAIGDELKMSQMSLRRMIDAAARWARRWGCDYGLDEEELALFSSEGAAAAEPEAEPEIPLLEILSEEQGSSHAVPAAREPDDSRQLEIIDAIHALLMDRNRRNSQELWDLVADGMRNGAGFDRVAVMRLASGGRFLEVRGLYGDFDPGLEGLMVPVTSYRNLFTYCLDCPEPLWVRDESPDEIRNLLGPEVLQFFGSRDFILARVMGRGGPVGLIGADRRETDRTLDEEALRGFRRFWRCASVAVEVLEI</sequence>
<dbReference type="Proteomes" id="UP000184076">
    <property type="component" value="Unassembled WGS sequence"/>
</dbReference>
<dbReference type="InterPro" id="IPR029016">
    <property type="entry name" value="GAF-like_dom_sf"/>
</dbReference>
<dbReference type="PANTHER" id="PTHR33525">
    <property type="match status" value="1"/>
</dbReference>
<accession>A0A1M5BTA7</accession>
<evidence type="ECO:0000259" key="2">
    <source>
        <dbReference type="PROSITE" id="PS51833"/>
    </source>
</evidence>
<dbReference type="PANTHER" id="PTHR33525:SF4">
    <property type="entry name" value="CYCLIC DI-GMP PHOSPHODIESTERASE CDGJ"/>
    <property type="match status" value="1"/>
</dbReference>
<protein>
    <submittedName>
        <fullName evidence="3">HD-like signal output (HDOD) domain, no enzymatic activity</fullName>
    </submittedName>
</protein>
<reference evidence="4" key="1">
    <citation type="submission" date="2016-11" db="EMBL/GenBank/DDBJ databases">
        <authorList>
            <person name="Varghese N."/>
            <person name="Submissions S."/>
        </authorList>
    </citation>
    <scope>NUCLEOTIDE SEQUENCE [LARGE SCALE GENOMIC DNA]</scope>
    <source>
        <strain evidence="4">DSM 9756</strain>
    </source>
</reference>